<reference evidence="2 3" key="1">
    <citation type="submission" date="2017-02" db="EMBL/GenBank/DDBJ databases">
        <title>Genomes of Trichoderma spp. with biocontrol activity.</title>
        <authorList>
            <person name="Gardiner D."/>
            <person name="Kazan K."/>
            <person name="Vos C."/>
            <person name="Harvey P."/>
        </authorList>
    </citation>
    <scope>NUCLEOTIDE SEQUENCE [LARGE SCALE GENOMIC DNA]</scope>
    <source>
        <strain evidence="2 3">Tr1</strain>
    </source>
</reference>
<organism evidence="2 3">
    <name type="scientific">Trichoderma harzianum</name>
    <name type="common">Hypocrea lixii</name>
    <dbReference type="NCBI Taxonomy" id="5544"/>
    <lineage>
        <taxon>Eukaryota</taxon>
        <taxon>Fungi</taxon>
        <taxon>Dikarya</taxon>
        <taxon>Ascomycota</taxon>
        <taxon>Pezizomycotina</taxon>
        <taxon>Sordariomycetes</taxon>
        <taxon>Hypocreomycetidae</taxon>
        <taxon>Hypocreales</taxon>
        <taxon>Hypocreaceae</taxon>
        <taxon>Trichoderma</taxon>
    </lineage>
</organism>
<proteinExistence type="predicted"/>
<sequence>MSSSSTKDIFYQDLKAAFIDLIQDVLPDGDINDDFFICPPRRLRMYGCLCDEALTFPHDYTSCDQIGIPYPSIISQSRDDHGRFVVKLCPHLTKDRQSRAHRLFCFKPTESAGIFMDWLIKPRDIMRGFTSLNEAEIRVVMAFVDDYERFFSSDGTSKPEAEKVDVVCRLLVEFRAASISNHARMSHVAGEAERLLELLGWWKLEFDTRLSRLVGAMKKAVQMRLGKKMPTNIFQGERPRRGEDTPPNSFRGEQYRREGERRARSPPRDQYRREESTRWPSPSRAKSRGRHENRWPSPPRAKSRGGNGSRWPSPLREGYEGQLAHPLRGGYEPRSPDPPRGKSRGRVTDPPRGGYEPRLSSPPRGKSRGRVADPPRGRYEPRSPDPPRGKSRGREYMSPDRSVLKEDISPGHSVL</sequence>
<protein>
    <submittedName>
        <fullName evidence="2">Uncharacterized protein</fullName>
    </submittedName>
</protein>
<feature type="compositionally biased region" description="Basic and acidic residues" evidence="1">
    <location>
        <begin position="253"/>
        <end position="277"/>
    </location>
</feature>
<gene>
    <name evidence="2" type="ORF">THARTR1_02944</name>
</gene>
<evidence type="ECO:0000313" key="2">
    <source>
        <dbReference type="EMBL" id="PNP57102.1"/>
    </source>
</evidence>
<dbReference type="Proteomes" id="UP000236290">
    <property type="component" value="Unassembled WGS sequence"/>
</dbReference>
<evidence type="ECO:0000256" key="1">
    <source>
        <dbReference type="SAM" id="MobiDB-lite"/>
    </source>
</evidence>
<dbReference type="AlphaFoldDB" id="A0A2K0UH40"/>
<name>A0A2K0UH40_TRIHA</name>
<feature type="compositionally biased region" description="Basic and acidic residues" evidence="1">
    <location>
        <begin position="370"/>
        <end position="409"/>
    </location>
</feature>
<dbReference type="EMBL" id="MTYI01000037">
    <property type="protein sequence ID" value="PNP57102.1"/>
    <property type="molecule type" value="Genomic_DNA"/>
</dbReference>
<accession>A0A2K0UH40</accession>
<evidence type="ECO:0000313" key="3">
    <source>
        <dbReference type="Proteomes" id="UP000236290"/>
    </source>
</evidence>
<dbReference type="OrthoDB" id="78579at2759"/>
<feature type="region of interest" description="Disordered" evidence="1">
    <location>
        <begin position="227"/>
        <end position="415"/>
    </location>
</feature>
<comment type="caution">
    <text evidence="2">The sequence shown here is derived from an EMBL/GenBank/DDBJ whole genome shotgun (WGS) entry which is preliminary data.</text>
</comment>